<feature type="region of interest" description="Disordered" evidence="1">
    <location>
        <begin position="46"/>
        <end position="72"/>
    </location>
</feature>
<protein>
    <submittedName>
        <fullName evidence="2">Uncharacterized protein</fullName>
    </submittedName>
</protein>
<reference evidence="2 3" key="1">
    <citation type="submission" date="2018-03" db="EMBL/GenBank/DDBJ databases">
        <title>The ancient ancestry and fast evolution of plastids.</title>
        <authorList>
            <person name="Moore K.R."/>
            <person name="Magnabosco C."/>
            <person name="Momper L."/>
            <person name="Gold D.A."/>
            <person name="Bosak T."/>
            <person name="Fournier G.P."/>
        </authorList>
    </citation>
    <scope>NUCLEOTIDE SEQUENCE [LARGE SCALE GENOMIC DNA]</scope>
    <source>
        <strain evidence="2 3">CCALA 037</strain>
    </source>
</reference>
<dbReference type="RefSeq" id="WP_106310746.1">
    <property type="nucleotide sequence ID" value="NZ_PVWO01000438.1"/>
</dbReference>
<name>A0A2T1FUE0_9CYAN</name>
<dbReference type="AlphaFoldDB" id="A0A2T1FUE0"/>
<organism evidence="2 3">
    <name type="scientific">Chamaesiphon polymorphus CCALA 037</name>
    <dbReference type="NCBI Taxonomy" id="2107692"/>
    <lineage>
        <taxon>Bacteria</taxon>
        <taxon>Bacillati</taxon>
        <taxon>Cyanobacteriota</taxon>
        <taxon>Cyanophyceae</taxon>
        <taxon>Gomontiellales</taxon>
        <taxon>Chamaesiphonaceae</taxon>
        <taxon>Chamaesiphon</taxon>
    </lineage>
</organism>
<dbReference type="EMBL" id="PVWO01000438">
    <property type="protein sequence ID" value="PSB48602.1"/>
    <property type="molecule type" value="Genomic_DNA"/>
</dbReference>
<evidence type="ECO:0000313" key="2">
    <source>
        <dbReference type="EMBL" id="PSB48602.1"/>
    </source>
</evidence>
<gene>
    <name evidence="2" type="ORF">C7B77_23770</name>
</gene>
<dbReference type="OrthoDB" id="574402at2"/>
<proteinExistence type="predicted"/>
<dbReference type="Proteomes" id="UP000238937">
    <property type="component" value="Unassembled WGS sequence"/>
</dbReference>
<comment type="caution">
    <text evidence="2">The sequence shown here is derived from an EMBL/GenBank/DDBJ whole genome shotgun (WGS) entry which is preliminary data.</text>
</comment>
<sequence length="83" mass="9301">MTTYKVLPSIVVQSVINDRGQLVLEDLPFTPGDTVEIIVRGKVIEPPNESSAPERYPLQGSQPYSYPDPFEPAVPAEDWEVMR</sequence>
<accession>A0A2T1FUE0</accession>
<evidence type="ECO:0000256" key="1">
    <source>
        <dbReference type="SAM" id="MobiDB-lite"/>
    </source>
</evidence>
<evidence type="ECO:0000313" key="3">
    <source>
        <dbReference type="Proteomes" id="UP000238937"/>
    </source>
</evidence>
<keyword evidence="3" id="KW-1185">Reference proteome</keyword>